<gene>
    <name evidence="1" type="ORF">MSZNOR_2239</name>
</gene>
<keyword evidence="2" id="KW-1185">Reference proteome</keyword>
<organism evidence="1 2">
    <name type="scientific">Methylocaldum szegediense</name>
    <dbReference type="NCBI Taxonomy" id="73780"/>
    <lineage>
        <taxon>Bacteria</taxon>
        <taxon>Pseudomonadati</taxon>
        <taxon>Pseudomonadota</taxon>
        <taxon>Gammaproteobacteria</taxon>
        <taxon>Methylococcales</taxon>
        <taxon>Methylococcaceae</taxon>
        <taxon>Methylocaldum</taxon>
    </lineage>
</organism>
<evidence type="ECO:0008006" key="3">
    <source>
        <dbReference type="Google" id="ProtNLM"/>
    </source>
</evidence>
<evidence type="ECO:0000313" key="1">
    <source>
        <dbReference type="EMBL" id="CAI8836164.1"/>
    </source>
</evidence>
<dbReference type="EMBL" id="OX458333">
    <property type="protein sequence ID" value="CAI8836164.1"/>
    <property type="molecule type" value="Genomic_DNA"/>
</dbReference>
<sequence length="64" mass="6977">MGQGAVIPRGQQKRWANRRGETQIGECADGGRIACSCATRDRVEWRGSVASDTAEILRLILSMS</sequence>
<proteinExistence type="predicted"/>
<dbReference type="Proteomes" id="UP001162030">
    <property type="component" value="Chromosome"/>
</dbReference>
<name>A0ABM9I1Y3_9GAMM</name>
<reference evidence="1 2" key="1">
    <citation type="submission" date="2023-03" db="EMBL/GenBank/DDBJ databases">
        <authorList>
            <person name="Pearce D."/>
        </authorList>
    </citation>
    <scope>NUCLEOTIDE SEQUENCE [LARGE SCALE GENOMIC DNA]</scope>
    <source>
        <strain evidence="1">Msz</strain>
    </source>
</reference>
<accession>A0ABM9I1Y3</accession>
<evidence type="ECO:0000313" key="2">
    <source>
        <dbReference type="Proteomes" id="UP001162030"/>
    </source>
</evidence>
<protein>
    <recommendedName>
        <fullName evidence="3">Transposase</fullName>
    </recommendedName>
</protein>